<reference evidence="2 3" key="1">
    <citation type="submission" date="2015-05" db="EMBL/GenBank/DDBJ databases">
        <authorList>
            <person name="Wang D.B."/>
            <person name="Wang M."/>
        </authorList>
    </citation>
    <scope>NUCLEOTIDE SEQUENCE [LARGE SCALE GENOMIC DNA]</scope>
    <source>
        <strain evidence="2">VL1</strain>
    </source>
</reference>
<keyword evidence="3" id="KW-1185">Reference proteome</keyword>
<dbReference type="Proteomes" id="UP000044602">
    <property type="component" value="Unassembled WGS sequence"/>
</dbReference>
<feature type="compositionally biased region" description="Basic and acidic residues" evidence="1">
    <location>
        <begin position="49"/>
        <end position="60"/>
    </location>
</feature>
<gene>
    <name evidence="2" type="ORF">BN1708_008136</name>
</gene>
<feature type="compositionally biased region" description="Polar residues" evidence="1">
    <location>
        <begin position="31"/>
        <end position="43"/>
    </location>
</feature>
<feature type="region of interest" description="Disordered" evidence="1">
    <location>
        <begin position="20"/>
        <end position="63"/>
    </location>
</feature>
<accession>A0A0G4N1H2</accession>
<dbReference type="PANTHER" id="PTHR40135:SF1">
    <property type="entry name" value="MITOCHONDRIAL PHOSPHATE CARRIER PROTEIN"/>
    <property type="match status" value="1"/>
</dbReference>
<proteinExistence type="predicted"/>
<feature type="compositionally biased region" description="Basic and acidic residues" evidence="1">
    <location>
        <begin position="20"/>
        <end position="29"/>
    </location>
</feature>
<dbReference type="AlphaFoldDB" id="A0A0G4N1H2"/>
<dbReference type="PANTHER" id="PTHR40135">
    <property type="entry name" value="MITOCHONDRIAL PHOSPHATE CARRIER PROTEIN"/>
    <property type="match status" value="1"/>
</dbReference>
<organism evidence="2 3">
    <name type="scientific">Verticillium longisporum</name>
    <name type="common">Verticillium dahliae var. longisporum</name>
    <dbReference type="NCBI Taxonomy" id="100787"/>
    <lineage>
        <taxon>Eukaryota</taxon>
        <taxon>Fungi</taxon>
        <taxon>Dikarya</taxon>
        <taxon>Ascomycota</taxon>
        <taxon>Pezizomycotina</taxon>
        <taxon>Sordariomycetes</taxon>
        <taxon>Hypocreomycetidae</taxon>
        <taxon>Glomerellales</taxon>
        <taxon>Plectosphaerellaceae</taxon>
        <taxon>Verticillium</taxon>
    </lineage>
</organism>
<sequence>MLARLPALFLRATSNVSTPAKEKATDHATFDASQVGTSGNPITSPRHIRPTDEREHKNGGDPRTLAESVWSPYEDRFPDFAMWITRLVSMTNFAVASSALGFQVFVLYPWHEQLQRDFEDLKKEHLRVLDAIRDMDVEVKHEASRSILQRLGWRQ</sequence>
<name>A0A0G4N1H2_VERLO</name>
<evidence type="ECO:0000313" key="3">
    <source>
        <dbReference type="Proteomes" id="UP000044602"/>
    </source>
</evidence>
<dbReference type="EMBL" id="CVQH01026194">
    <property type="protein sequence ID" value="CRK40200.1"/>
    <property type="molecule type" value="Genomic_DNA"/>
</dbReference>
<dbReference type="STRING" id="100787.A0A0G4N1H2"/>
<evidence type="ECO:0000256" key="1">
    <source>
        <dbReference type="SAM" id="MobiDB-lite"/>
    </source>
</evidence>
<protein>
    <submittedName>
        <fullName evidence="2">Uncharacterized protein</fullName>
    </submittedName>
</protein>
<evidence type="ECO:0000313" key="2">
    <source>
        <dbReference type="EMBL" id="CRK40200.1"/>
    </source>
</evidence>